<organism evidence="1 2">
    <name type="scientific">Leptospira interrogans serovar Copenhageni str. LT2050</name>
    <dbReference type="NCBI Taxonomy" id="1001598"/>
    <lineage>
        <taxon>Bacteria</taxon>
        <taxon>Pseudomonadati</taxon>
        <taxon>Spirochaetota</taxon>
        <taxon>Spirochaetia</taxon>
        <taxon>Leptospirales</taxon>
        <taxon>Leptospiraceae</taxon>
        <taxon>Leptospira</taxon>
    </lineage>
</organism>
<dbReference type="AlphaFoldDB" id="M3IQR4"/>
<evidence type="ECO:0000313" key="1">
    <source>
        <dbReference type="EMBL" id="EMG22912.1"/>
    </source>
</evidence>
<dbReference type="EMBL" id="AFMD02000163">
    <property type="protein sequence ID" value="EMG22912.1"/>
    <property type="molecule type" value="Genomic_DNA"/>
</dbReference>
<reference evidence="1 2" key="1">
    <citation type="submission" date="2013-02" db="EMBL/GenBank/DDBJ databases">
        <authorList>
            <person name="Harkins D.M."/>
            <person name="Durkin A.S."/>
            <person name="Brinkac L.M."/>
            <person name="Haft D.H."/>
            <person name="Selengut J.D."/>
            <person name="Sanka R."/>
            <person name="DePew J."/>
            <person name="Purushe J."/>
            <person name="Tulsiani S.M."/>
            <person name="Graham G.C."/>
            <person name="Burns M.-A."/>
            <person name="Dohnt M.F."/>
            <person name="Smythe L.D."/>
            <person name="McKay D.B."/>
            <person name="Craig S.B."/>
            <person name="Vinetz J.M."/>
            <person name="Sutton G.G."/>
            <person name="Nierman W.C."/>
            <person name="Fouts D.E."/>
        </authorList>
    </citation>
    <scope>NUCLEOTIDE SEQUENCE [LARGE SCALE GENOMIC DNA]</scope>
    <source>
        <strain evidence="1 2">LT2050</strain>
    </source>
</reference>
<protein>
    <submittedName>
        <fullName evidence="1">Uncharacterized protein</fullName>
    </submittedName>
</protein>
<comment type="caution">
    <text evidence="1">The sequence shown here is derived from an EMBL/GenBank/DDBJ whole genome shotgun (WGS) entry which is preliminary data.</text>
</comment>
<gene>
    <name evidence="1" type="ORF">LEP1GSC150_4230</name>
</gene>
<evidence type="ECO:0000313" key="2">
    <source>
        <dbReference type="Proteomes" id="UP000011778"/>
    </source>
</evidence>
<proteinExistence type="predicted"/>
<dbReference type="Proteomes" id="UP000011778">
    <property type="component" value="Unassembled WGS sequence"/>
</dbReference>
<accession>M3IQR4</accession>
<name>M3IQR4_LEPIT</name>
<sequence>MGRTTIKLKFIRKICGNYCKTMILQTIPGYNLLRTSIFL</sequence>